<dbReference type="PANTHER" id="PTHR12774:SF2">
    <property type="entry name" value="PEROXISOMAL BIOGENESIS FACTOR 19"/>
    <property type="match status" value="1"/>
</dbReference>
<protein>
    <submittedName>
        <fullName evidence="2">Uncharacterized protein</fullName>
    </submittedName>
</protein>
<sequence length="331" mass="36643">MAPALAAKLDIEDDMDDFDDILEQFKPISSTPSQPEVQNLMTTSPNPITTNPSPPENKSKLDTSSDSDSEHLPDDFARDLAEGMEALLSSLKEEDGGEFKKHLEAMIASEVDSNSLDLLQALGNAGNDSNTKKTTSFDKPGPSTSVNDPQPPQSFQDAIRSTMEKLKESDSSAKNNHITEPASDEELAALFEQMMSAEGGLPDESQLQTMLQGFMEELMSKEVMYEPLKEMNQQFPGWLDENRNKLSKEDLDRYQTQSEIVSKVVKKFEDPAWDVEEKAGGDDFLKRQEEVVILLTKMQDCGPPPQEIMGEMPTGMMGENGLPNPEQCLIS</sequence>
<gene>
    <name evidence="2" type="ORF">CROQUDRAFT_42285</name>
</gene>
<dbReference type="GO" id="GO:0033328">
    <property type="term" value="F:peroxisome membrane targeting sequence binding"/>
    <property type="evidence" value="ECO:0007669"/>
    <property type="project" value="TreeGrafter"/>
</dbReference>
<dbReference type="EMBL" id="MU167243">
    <property type="protein sequence ID" value="KAG0147873.1"/>
    <property type="molecule type" value="Genomic_DNA"/>
</dbReference>
<comment type="caution">
    <text evidence="2">The sequence shown here is derived from an EMBL/GenBank/DDBJ whole genome shotgun (WGS) entry which is preliminary data.</text>
</comment>
<dbReference type="GO" id="GO:0005778">
    <property type="term" value="C:peroxisomal membrane"/>
    <property type="evidence" value="ECO:0007669"/>
    <property type="project" value="TreeGrafter"/>
</dbReference>
<dbReference type="InterPro" id="IPR006708">
    <property type="entry name" value="Pex19"/>
</dbReference>
<feature type="compositionally biased region" description="Polar residues" evidence="1">
    <location>
        <begin position="142"/>
        <end position="156"/>
    </location>
</feature>
<dbReference type="Gene3D" id="1.20.120.900">
    <property type="entry name" value="Pex19, mPTS binding domain"/>
    <property type="match status" value="1"/>
</dbReference>
<feature type="compositionally biased region" description="Low complexity" evidence="1">
    <location>
        <begin position="42"/>
        <end position="51"/>
    </location>
</feature>
<feature type="compositionally biased region" description="Basic and acidic residues" evidence="1">
    <location>
        <begin position="57"/>
        <end position="77"/>
    </location>
</feature>
<reference evidence="2" key="1">
    <citation type="submission" date="2013-11" db="EMBL/GenBank/DDBJ databases">
        <title>Genome sequence of the fusiform rust pathogen reveals effectors for host alternation and coevolution with pine.</title>
        <authorList>
            <consortium name="DOE Joint Genome Institute"/>
            <person name="Smith K."/>
            <person name="Pendleton A."/>
            <person name="Kubisiak T."/>
            <person name="Anderson C."/>
            <person name="Salamov A."/>
            <person name="Aerts A."/>
            <person name="Riley R."/>
            <person name="Clum A."/>
            <person name="Lindquist E."/>
            <person name="Ence D."/>
            <person name="Campbell M."/>
            <person name="Kronenberg Z."/>
            <person name="Feau N."/>
            <person name="Dhillon B."/>
            <person name="Hamelin R."/>
            <person name="Burleigh J."/>
            <person name="Smith J."/>
            <person name="Yandell M."/>
            <person name="Nelson C."/>
            <person name="Grigoriev I."/>
            <person name="Davis J."/>
        </authorList>
    </citation>
    <scope>NUCLEOTIDE SEQUENCE</scope>
    <source>
        <strain evidence="2">G11</strain>
    </source>
</reference>
<feature type="compositionally biased region" description="Polar residues" evidence="1">
    <location>
        <begin position="27"/>
        <end position="41"/>
    </location>
</feature>
<dbReference type="Pfam" id="PF04614">
    <property type="entry name" value="Pex19"/>
    <property type="match status" value="1"/>
</dbReference>
<dbReference type="InterPro" id="IPR038322">
    <property type="entry name" value="Pex19_C_sf"/>
</dbReference>
<accession>A0A9P6NPK1</accession>
<dbReference type="PANTHER" id="PTHR12774">
    <property type="entry name" value="PEROXISOMAL BIOGENESIS FACTOR 19"/>
    <property type="match status" value="1"/>
</dbReference>
<organism evidence="2 3">
    <name type="scientific">Cronartium quercuum f. sp. fusiforme G11</name>
    <dbReference type="NCBI Taxonomy" id="708437"/>
    <lineage>
        <taxon>Eukaryota</taxon>
        <taxon>Fungi</taxon>
        <taxon>Dikarya</taxon>
        <taxon>Basidiomycota</taxon>
        <taxon>Pucciniomycotina</taxon>
        <taxon>Pucciniomycetes</taxon>
        <taxon>Pucciniales</taxon>
        <taxon>Coleosporiaceae</taxon>
        <taxon>Cronartium</taxon>
    </lineage>
</organism>
<feature type="compositionally biased region" description="Basic and acidic residues" evidence="1">
    <location>
        <begin position="162"/>
        <end position="171"/>
    </location>
</feature>
<feature type="region of interest" description="Disordered" evidence="1">
    <location>
        <begin position="27"/>
        <end position="77"/>
    </location>
</feature>
<feature type="region of interest" description="Disordered" evidence="1">
    <location>
        <begin position="298"/>
        <end position="331"/>
    </location>
</feature>
<keyword evidence="3" id="KW-1185">Reference proteome</keyword>
<name>A0A9P6NPK1_9BASI</name>
<evidence type="ECO:0000256" key="1">
    <source>
        <dbReference type="SAM" id="MobiDB-lite"/>
    </source>
</evidence>
<feature type="region of interest" description="Disordered" evidence="1">
    <location>
        <begin position="119"/>
        <end position="182"/>
    </location>
</feature>
<dbReference type="Proteomes" id="UP000886653">
    <property type="component" value="Unassembled WGS sequence"/>
</dbReference>
<evidence type="ECO:0000313" key="3">
    <source>
        <dbReference type="Proteomes" id="UP000886653"/>
    </source>
</evidence>
<dbReference type="GO" id="GO:0045046">
    <property type="term" value="P:protein import into peroxisome membrane"/>
    <property type="evidence" value="ECO:0007669"/>
    <property type="project" value="TreeGrafter"/>
</dbReference>
<dbReference type="OrthoDB" id="21292at2759"/>
<evidence type="ECO:0000313" key="2">
    <source>
        <dbReference type="EMBL" id="KAG0147873.1"/>
    </source>
</evidence>
<dbReference type="AlphaFoldDB" id="A0A9P6NPK1"/>
<proteinExistence type="predicted"/>